<reference evidence="2" key="1">
    <citation type="submission" date="2022-03" db="EMBL/GenBank/DDBJ databases">
        <authorList>
            <person name="Martin C."/>
        </authorList>
    </citation>
    <scope>NUCLEOTIDE SEQUENCE</scope>
</reference>
<sequence length="296" mass="33962">KPIYVGTSNCLSEVYSLDYFRNYENHFEGHFVLYKHKTLPFEVQVIYQRCYQVHGTCNCGAAVKAGDSVFVVDRCERDIRDQPIFGREEERRYSPPMKTFAYVWDGEFTPGIRILSKSGGKKYIVYLSTGTKITIEQTYGHFINVYVTGGAGDFDNTEGLCGTFNDNPQDELMMRDGTIYRGPGSDRGGQPKAFSQEWRVPESERIFGGVSKTGWRPPMVCECHEQEDNNPCGYDYITEHCDQIEEGTKDITDRLPIVNMESFQGDVPMQVPMMMRMRVRRQAVDYNSTDWEGPIK</sequence>
<proteinExistence type="predicted"/>
<evidence type="ECO:0000313" key="2">
    <source>
        <dbReference type="EMBL" id="CAH1784921.1"/>
    </source>
</evidence>
<dbReference type="EMBL" id="CAIIXF020000005">
    <property type="protein sequence ID" value="CAH1784921.1"/>
    <property type="molecule type" value="Genomic_DNA"/>
</dbReference>
<comment type="caution">
    <text evidence="2">The sequence shown here is derived from an EMBL/GenBank/DDBJ whole genome shotgun (WGS) entry which is preliminary data.</text>
</comment>
<accession>A0A8S4NVU4</accession>
<feature type="non-terminal residue" evidence="2">
    <location>
        <position position="296"/>
    </location>
</feature>
<name>A0A8S4NVU4_OWEFU</name>
<organism evidence="2 3">
    <name type="scientific">Owenia fusiformis</name>
    <name type="common">Polychaete worm</name>
    <dbReference type="NCBI Taxonomy" id="6347"/>
    <lineage>
        <taxon>Eukaryota</taxon>
        <taxon>Metazoa</taxon>
        <taxon>Spiralia</taxon>
        <taxon>Lophotrochozoa</taxon>
        <taxon>Annelida</taxon>
        <taxon>Polychaeta</taxon>
        <taxon>Sedentaria</taxon>
        <taxon>Canalipalpata</taxon>
        <taxon>Sabellida</taxon>
        <taxon>Oweniida</taxon>
        <taxon>Oweniidae</taxon>
        <taxon>Owenia</taxon>
    </lineage>
</organism>
<keyword evidence="3" id="KW-1185">Reference proteome</keyword>
<dbReference type="Pfam" id="PF00094">
    <property type="entry name" value="VWD"/>
    <property type="match status" value="1"/>
</dbReference>
<gene>
    <name evidence="2" type="ORF">OFUS_LOCUS11043</name>
</gene>
<dbReference type="InterPro" id="IPR001846">
    <property type="entry name" value="VWF_type-D"/>
</dbReference>
<protein>
    <recommendedName>
        <fullName evidence="1">VWFD domain-containing protein</fullName>
    </recommendedName>
</protein>
<feature type="domain" description="VWFD" evidence="1">
    <location>
        <begin position="4"/>
        <end position="207"/>
    </location>
</feature>
<evidence type="ECO:0000313" key="3">
    <source>
        <dbReference type="Proteomes" id="UP000749559"/>
    </source>
</evidence>
<dbReference type="PROSITE" id="PS51233">
    <property type="entry name" value="VWFD"/>
    <property type="match status" value="1"/>
</dbReference>
<dbReference type="AlphaFoldDB" id="A0A8S4NVU4"/>
<feature type="non-terminal residue" evidence="2">
    <location>
        <position position="1"/>
    </location>
</feature>
<evidence type="ECO:0000259" key="1">
    <source>
        <dbReference type="PROSITE" id="PS51233"/>
    </source>
</evidence>
<dbReference type="Proteomes" id="UP000749559">
    <property type="component" value="Unassembled WGS sequence"/>
</dbReference>